<dbReference type="GeneID" id="4462316"/>
<protein>
    <recommendedName>
        <fullName evidence="4">DUF5320 domain-containing protein</fullName>
    </recommendedName>
</protein>
<keyword evidence="3" id="KW-1185">Reference proteome</keyword>
<proteinExistence type="predicted"/>
<evidence type="ECO:0000313" key="2">
    <source>
        <dbReference type="EMBL" id="ABK15008.1"/>
    </source>
</evidence>
<dbReference type="HOGENOM" id="CLU_2784178_0_0_2"/>
<gene>
    <name evidence="2" type="ordered locus">Mthe_1229</name>
</gene>
<sequence length="68" mass="8005">MCHMRGMVFEMPMHHGMPQRDFCCCAGFGRISGKEEMVERLKEYREELKSELERVEARLRALQSGVQE</sequence>
<dbReference type="EMBL" id="CP000477">
    <property type="protein sequence ID" value="ABK15008.1"/>
    <property type="molecule type" value="Genomic_DNA"/>
</dbReference>
<evidence type="ECO:0000313" key="3">
    <source>
        <dbReference type="Proteomes" id="UP000000674"/>
    </source>
</evidence>
<dbReference type="KEGG" id="mtp:Mthe_1229"/>
<keyword evidence="1" id="KW-0175">Coiled coil</keyword>
<evidence type="ECO:0000256" key="1">
    <source>
        <dbReference type="SAM" id="Coils"/>
    </source>
</evidence>
<reference evidence="2 3" key="1">
    <citation type="submission" date="2006-10" db="EMBL/GenBank/DDBJ databases">
        <title>Complete sequence of Methanosaeta thermophila PT.</title>
        <authorList>
            <consortium name="US DOE Joint Genome Institute"/>
            <person name="Copeland A."/>
            <person name="Lucas S."/>
            <person name="Lapidus A."/>
            <person name="Barry K."/>
            <person name="Detter J.C."/>
            <person name="Glavina del Rio T."/>
            <person name="Hammon N."/>
            <person name="Israni S."/>
            <person name="Pitluck S."/>
            <person name="Chain P."/>
            <person name="Malfatti S."/>
            <person name="Shin M."/>
            <person name="Vergez L."/>
            <person name="Schmutz J."/>
            <person name="Larimer F."/>
            <person name="Land M."/>
            <person name="Hauser L."/>
            <person name="Kyrpides N."/>
            <person name="Kim E."/>
            <person name="Smith K.S."/>
            <person name="Ingram-Smith C."/>
            <person name="Richardson P."/>
        </authorList>
    </citation>
    <scope>NUCLEOTIDE SEQUENCE [LARGE SCALE GENOMIC DNA]</scope>
    <source>
        <strain evidence="3">DSM 6194 / JCM 14653 / NBRC 101360 / PT</strain>
    </source>
</reference>
<name>A0B8I4_METTP</name>
<dbReference type="STRING" id="349307.Mthe_1229"/>
<evidence type="ECO:0008006" key="4">
    <source>
        <dbReference type="Google" id="ProtNLM"/>
    </source>
</evidence>
<organism evidence="2 3">
    <name type="scientific">Methanothrix thermoacetophila (strain DSM 6194 / JCM 14653 / NBRC 101360 / PT)</name>
    <name type="common">Methanosaeta thermophila</name>
    <dbReference type="NCBI Taxonomy" id="349307"/>
    <lineage>
        <taxon>Archaea</taxon>
        <taxon>Methanobacteriati</taxon>
        <taxon>Methanobacteriota</taxon>
        <taxon>Stenosarchaea group</taxon>
        <taxon>Methanomicrobia</taxon>
        <taxon>Methanotrichales</taxon>
        <taxon>Methanotrichaceae</taxon>
        <taxon>Methanothrix</taxon>
    </lineage>
</organism>
<accession>A0B8I4</accession>
<feature type="coiled-coil region" evidence="1">
    <location>
        <begin position="31"/>
        <end position="65"/>
    </location>
</feature>
<dbReference type="RefSeq" id="WP_011696400.1">
    <property type="nucleotide sequence ID" value="NC_008553.1"/>
</dbReference>
<dbReference type="AlphaFoldDB" id="A0B8I4"/>
<dbReference type="Proteomes" id="UP000000674">
    <property type="component" value="Chromosome"/>
</dbReference>